<dbReference type="Pfam" id="PF00106">
    <property type="entry name" value="adh_short"/>
    <property type="match status" value="1"/>
</dbReference>
<comment type="similarity">
    <text evidence="2 4">Belongs to the short-chain dehydrogenases/reductases (SDR) family.</text>
</comment>
<dbReference type="InterPro" id="IPR020904">
    <property type="entry name" value="Sc_DH/Rdtase_CS"/>
</dbReference>
<reference evidence="6 7" key="1">
    <citation type="submission" date="2017-09" db="EMBL/GenBank/DDBJ databases">
        <title>WGS assembly of Aquilegia coerulea Goldsmith.</title>
        <authorList>
            <person name="Hodges S."/>
            <person name="Kramer E."/>
            <person name="Nordborg M."/>
            <person name="Tomkins J."/>
            <person name="Borevitz J."/>
            <person name="Derieg N."/>
            <person name="Yan J."/>
            <person name="Mihaltcheva S."/>
            <person name="Hayes R.D."/>
            <person name="Rokhsar D."/>
        </authorList>
    </citation>
    <scope>NUCLEOTIDE SEQUENCE [LARGE SCALE GENOMIC DNA]</scope>
    <source>
        <strain evidence="7">cv. Goldsmith</strain>
    </source>
</reference>
<proteinExistence type="inferred from homology"/>
<evidence type="ECO:0000256" key="1">
    <source>
        <dbReference type="ARBA" id="ARBA00004606"/>
    </source>
</evidence>
<name>A0A2G5E649_AQUCA</name>
<evidence type="ECO:0000256" key="4">
    <source>
        <dbReference type="RuleBase" id="RU000363"/>
    </source>
</evidence>
<comment type="subcellular location">
    <subcellularLocation>
        <location evidence="1">Membrane</location>
        <topology evidence="1">Single-pass type II membrane protein</topology>
    </subcellularLocation>
</comment>
<dbReference type="SUPFAM" id="SSF51735">
    <property type="entry name" value="NAD(P)-binding Rossmann-fold domains"/>
    <property type="match status" value="1"/>
</dbReference>
<dbReference type="Proteomes" id="UP000230069">
    <property type="component" value="Unassembled WGS sequence"/>
</dbReference>
<dbReference type="STRING" id="218851.A0A2G5E649"/>
<keyword evidence="5" id="KW-0472">Membrane</keyword>
<evidence type="ECO:0000313" key="7">
    <source>
        <dbReference type="Proteomes" id="UP000230069"/>
    </source>
</evidence>
<keyword evidence="5" id="KW-0812">Transmembrane</keyword>
<dbReference type="PROSITE" id="PS00061">
    <property type="entry name" value="ADH_SHORT"/>
    <property type="match status" value="1"/>
</dbReference>
<dbReference type="InParanoid" id="A0A2G5E649"/>
<keyword evidence="7" id="KW-1185">Reference proteome</keyword>
<evidence type="ECO:0000256" key="5">
    <source>
        <dbReference type="SAM" id="Phobius"/>
    </source>
</evidence>
<dbReference type="Gene3D" id="3.40.50.720">
    <property type="entry name" value="NAD(P)-binding Rossmann-like Domain"/>
    <property type="match status" value="1"/>
</dbReference>
<dbReference type="PRINTS" id="PR00081">
    <property type="entry name" value="GDHRDH"/>
</dbReference>
<keyword evidence="5" id="KW-1133">Transmembrane helix</keyword>
<dbReference type="AlphaFoldDB" id="A0A2G5E649"/>
<feature type="transmembrane region" description="Helical" evidence="5">
    <location>
        <begin position="12"/>
        <end position="30"/>
    </location>
</feature>
<dbReference type="PANTHER" id="PTHR43391">
    <property type="entry name" value="RETINOL DEHYDROGENASE-RELATED"/>
    <property type="match status" value="1"/>
</dbReference>
<dbReference type="OrthoDB" id="47007at2759"/>
<evidence type="ECO:0000256" key="2">
    <source>
        <dbReference type="ARBA" id="ARBA00006484"/>
    </source>
</evidence>
<dbReference type="GO" id="GO:0016491">
    <property type="term" value="F:oxidoreductase activity"/>
    <property type="evidence" value="ECO:0007669"/>
    <property type="project" value="UniProtKB-KW"/>
</dbReference>
<keyword evidence="3" id="KW-0560">Oxidoreductase</keyword>
<evidence type="ECO:0008006" key="8">
    <source>
        <dbReference type="Google" id="ProtNLM"/>
    </source>
</evidence>
<dbReference type="InterPro" id="IPR036291">
    <property type="entry name" value="NAD(P)-bd_dom_sf"/>
</dbReference>
<organism evidence="6 7">
    <name type="scientific">Aquilegia coerulea</name>
    <name type="common">Rocky mountain columbine</name>
    <dbReference type="NCBI Taxonomy" id="218851"/>
    <lineage>
        <taxon>Eukaryota</taxon>
        <taxon>Viridiplantae</taxon>
        <taxon>Streptophyta</taxon>
        <taxon>Embryophyta</taxon>
        <taxon>Tracheophyta</taxon>
        <taxon>Spermatophyta</taxon>
        <taxon>Magnoliopsida</taxon>
        <taxon>Ranunculales</taxon>
        <taxon>Ranunculaceae</taxon>
        <taxon>Thalictroideae</taxon>
        <taxon>Aquilegia</taxon>
    </lineage>
</organism>
<dbReference type="EMBL" id="KZ305028">
    <property type="protein sequence ID" value="PIA51017.1"/>
    <property type="molecule type" value="Genomic_DNA"/>
</dbReference>
<gene>
    <name evidence="6" type="ORF">AQUCO_01100082v1</name>
</gene>
<dbReference type="GO" id="GO:0016020">
    <property type="term" value="C:membrane"/>
    <property type="evidence" value="ECO:0007669"/>
    <property type="project" value="UniProtKB-SubCell"/>
</dbReference>
<accession>A0A2G5E649</accession>
<dbReference type="GO" id="GO:0005829">
    <property type="term" value="C:cytosol"/>
    <property type="evidence" value="ECO:0007669"/>
    <property type="project" value="TreeGrafter"/>
</dbReference>
<evidence type="ECO:0000256" key="3">
    <source>
        <dbReference type="ARBA" id="ARBA00023002"/>
    </source>
</evidence>
<dbReference type="PRINTS" id="PR00080">
    <property type="entry name" value="SDRFAMILY"/>
</dbReference>
<evidence type="ECO:0000313" key="6">
    <source>
        <dbReference type="EMBL" id="PIA51017.1"/>
    </source>
</evidence>
<dbReference type="InterPro" id="IPR002347">
    <property type="entry name" value="SDR_fam"/>
</dbReference>
<protein>
    <recommendedName>
        <fullName evidence="8">11-beta-hydroxysteroid dehydrogenase</fullName>
    </recommendedName>
</protein>
<sequence length="335" mass="36924">MELIHLVMDMVVPPMLFIFMLVVLPPYSIYKCISRILKMFTMEDLSGKVVLITGASSGIGEHLAYEYARKGARLALVARREKKLREVAEKAREFGSPDAIIVCANVSILKDCKRFVEETVNHFGRLDHLVSNAGIISGFYFEESRDITNATSVMDVNFWGSVYPTQFALPHLKESKGKIVVIGSASAWSYGPYISLYSASKAALGNFYETLRVEFGSSVKITIASPGFIESEITQGKHTTADGIVQVDKEKIDNLIGVYPVQSASACAKNIVNAVCRGDRHVTSPSWCSFVYIGKVFVPEIIEWVAHILFIIIPNITKTDAAAVNNISDTNGIKK</sequence>
<dbReference type="PANTHER" id="PTHR43391:SF89">
    <property type="entry name" value="11-BETA-HYDROXYSTEROID DEHYDROGENASE 1A-RELATED"/>
    <property type="match status" value="1"/>
</dbReference>